<name>A0A841HYR9_9DEIO</name>
<proteinExistence type="predicted"/>
<sequence length="156" mass="16118">MRTLPSRRTASRWLTALLVTSLAFGTAQAGSLGLGAGLAYGNLLALEAEMDLSPQASLSFGMGYGLLVFSAHTGAKLFASSTQEGLFLSGRAGVGAIGMMGAYVFGELGGGYRIPLNQAAYMDLEGGLGVARFPGEPQDPTLQAMGVFGLKFGVRF</sequence>
<protein>
    <submittedName>
        <fullName evidence="1">Uncharacterized protein</fullName>
    </submittedName>
</protein>
<dbReference type="EMBL" id="JACHHG010000002">
    <property type="protein sequence ID" value="MBB6097098.1"/>
    <property type="molecule type" value="Genomic_DNA"/>
</dbReference>
<organism evidence="1 2">
    <name type="scientific">Deinobacterium chartae</name>
    <dbReference type="NCBI Taxonomy" id="521158"/>
    <lineage>
        <taxon>Bacteria</taxon>
        <taxon>Thermotogati</taxon>
        <taxon>Deinococcota</taxon>
        <taxon>Deinococci</taxon>
        <taxon>Deinococcales</taxon>
        <taxon>Deinococcaceae</taxon>
        <taxon>Deinobacterium</taxon>
    </lineage>
</organism>
<dbReference type="AlphaFoldDB" id="A0A841HYR9"/>
<comment type="caution">
    <text evidence="1">The sequence shown here is derived from an EMBL/GenBank/DDBJ whole genome shotgun (WGS) entry which is preliminary data.</text>
</comment>
<accession>A0A841HYR9</accession>
<keyword evidence="2" id="KW-1185">Reference proteome</keyword>
<reference evidence="1 2" key="1">
    <citation type="submission" date="2020-08" db="EMBL/GenBank/DDBJ databases">
        <title>Genomic Encyclopedia of Type Strains, Phase IV (KMG-IV): sequencing the most valuable type-strain genomes for metagenomic binning, comparative biology and taxonomic classification.</title>
        <authorList>
            <person name="Goeker M."/>
        </authorList>
    </citation>
    <scope>NUCLEOTIDE SEQUENCE [LARGE SCALE GENOMIC DNA]</scope>
    <source>
        <strain evidence="1 2">DSM 21458</strain>
    </source>
</reference>
<dbReference type="RefSeq" id="WP_183984211.1">
    <property type="nucleotide sequence ID" value="NZ_JACHHG010000002.1"/>
</dbReference>
<gene>
    <name evidence="1" type="ORF">HNR42_000512</name>
</gene>
<evidence type="ECO:0000313" key="2">
    <source>
        <dbReference type="Proteomes" id="UP000569951"/>
    </source>
</evidence>
<dbReference type="Proteomes" id="UP000569951">
    <property type="component" value="Unassembled WGS sequence"/>
</dbReference>
<evidence type="ECO:0000313" key="1">
    <source>
        <dbReference type="EMBL" id="MBB6097098.1"/>
    </source>
</evidence>